<dbReference type="InterPro" id="IPR001303">
    <property type="entry name" value="Aldolase_II/adducin_N"/>
</dbReference>
<reference evidence="4" key="1">
    <citation type="submission" date="2020-07" db="EMBL/GenBank/DDBJ databases">
        <title>Vallitalea pronyensis genome.</title>
        <authorList>
            <person name="Postec A."/>
        </authorList>
    </citation>
    <scope>NUCLEOTIDE SEQUENCE</scope>
    <source>
        <strain evidence="4">FatNI3</strain>
    </source>
</reference>
<protein>
    <submittedName>
        <fullName evidence="4">Class II aldolase/adducin family protein</fullName>
    </submittedName>
</protein>
<feature type="domain" description="Class II aldolase/adducin N-terminal" evidence="3">
    <location>
        <begin position="12"/>
        <end position="189"/>
    </location>
</feature>
<name>A0A8J8MPP8_9FIRM</name>
<keyword evidence="5" id="KW-1185">Reference proteome</keyword>
<dbReference type="KEGG" id="vpy:HZI73_24585"/>
<keyword evidence="1" id="KW-0479">Metal-binding</keyword>
<dbReference type="RefSeq" id="WP_212695981.1">
    <property type="nucleotide sequence ID" value="NZ_CP058649.1"/>
</dbReference>
<dbReference type="SUPFAM" id="SSF53639">
    <property type="entry name" value="AraD/HMP-PK domain-like"/>
    <property type="match status" value="1"/>
</dbReference>
<accession>A0A8J8MPP8</accession>
<evidence type="ECO:0000259" key="3">
    <source>
        <dbReference type="SMART" id="SM01007"/>
    </source>
</evidence>
<keyword evidence="2" id="KW-0456">Lyase</keyword>
<organism evidence="4 5">
    <name type="scientific">Vallitalea pronyensis</name>
    <dbReference type="NCBI Taxonomy" id="1348613"/>
    <lineage>
        <taxon>Bacteria</taxon>
        <taxon>Bacillati</taxon>
        <taxon>Bacillota</taxon>
        <taxon>Clostridia</taxon>
        <taxon>Lachnospirales</taxon>
        <taxon>Vallitaleaceae</taxon>
        <taxon>Vallitalea</taxon>
    </lineage>
</organism>
<evidence type="ECO:0000313" key="5">
    <source>
        <dbReference type="Proteomes" id="UP000683246"/>
    </source>
</evidence>
<dbReference type="Pfam" id="PF00596">
    <property type="entry name" value="Aldolase_II"/>
    <property type="match status" value="1"/>
</dbReference>
<dbReference type="GO" id="GO:0046872">
    <property type="term" value="F:metal ion binding"/>
    <property type="evidence" value="ECO:0007669"/>
    <property type="project" value="UniProtKB-KW"/>
</dbReference>
<dbReference type="InterPro" id="IPR050197">
    <property type="entry name" value="Aldolase_class_II_sugar_metab"/>
</dbReference>
<dbReference type="EMBL" id="CP058649">
    <property type="protein sequence ID" value="QUI25281.1"/>
    <property type="molecule type" value="Genomic_DNA"/>
</dbReference>
<evidence type="ECO:0000313" key="4">
    <source>
        <dbReference type="EMBL" id="QUI25281.1"/>
    </source>
</evidence>
<dbReference type="Gene3D" id="3.40.225.10">
    <property type="entry name" value="Class II aldolase/adducin N-terminal domain"/>
    <property type="match status" value="1"/>
</dbReference>
<dbReference type="AlphaFoldDB" id="A0A8J8MPP8"/>
<dbReference type="GO" id="GO:0019323">
    <property type="term" value="P:pentose catabolic process"/>
    <property type="evidence" value="ECO:0007669"/>
    <property type="project" value="TreeGrafter"/>
</dbReference>
<dbReference type="Proteomes" id="UP000683246">
    <property type="component" value="Chromosome"/>
</dbReference>
<dbReference type="PANTHER" id="PTHR22789:SF0">
    <property type="entry name" value="3-OXO-TETRONATE 4-PHOSPHATE DECARBOXYLASE-RELATED"/>
    <property type="match status" value="1"/>
</dbReference>
<dbReference type="PANTHER" id="PTHR22789">
    <property type="entry name" value="FUCULOSE PHOSPHATE ALDOLASE"/>
    <property type="match status" value="1"/>
</dbReference>
<dbReference type="InterPro" id="IPR036409">
    <property type="entry name" value="Aldolase_II/adducin_N_sf"/>
</dbReference>
<sequence length="225" mass="24968">MGNYVSDCEAKSLIVEIGKRMYNKGFVSGSDGNITIKVDDNAVWATPTGVCKGYMTEDMLLKLDLDGHIIEKGDLNSTSEIKMHLRVYKENADIQAVVHAHPPMGTAFSVAGMPIDMPMMAENVVFLGVIPIAPYALPGSQEVPDSVAPFCKDYNGCFLANHGTLTWGENPLEAYYRLESLENSCYIQTTLTQLNKMQLLTEEQVNDLYDLRKRAGFKRGGMMKR</sequence>
<proteinExistence type="predicted"/>
<evidence type="ECO:0000256" key="2">
    <source>
        <dbReference type="ARBA" id="ARBA00023239"/>
    </source>
</evidence>
<gene>
    <name evidence="4" type="ORF">HZI73_24585</name>
</gene>
<dbReference type="GO" id="GO:0016832">
    <property type="term" value="F:aldehyde-lyase activity"/>
    <property type="evidence" value="ECO:0007669"/>
    <property type="project" value="TreeGrafter"/>
</dbReference>
<dbReference type="GO" id="GO:0005829">
    <property type="term" value="C:cytosol"/>
    <property type="evidence" value="ECO:0007669"/>
    <property type="project" value="TreeGrafter"/>
</dbReference>
<dbReference type="SMART" id="SM01007">
    <property type="entry name" value="Aldolase_II"/>
    <property type="match status" value="1"/>
</dbReference>
<evidence type="ECO:0000256" key="1">
    <source>
        <dbReference type="ARBA" id="ARBA00022723"/>
    </source>
</evidence>